<evidence type="ECO:0000256" key="5">
    <source>
        <dbReference type="ARBA" id="ARBA00023002"/>
    </source>
</evidence>
<dbReference type="InterPro" id="IPR002401">
    <property type="entry name" value="Cyt_P450_E_grp-I"/>
</dbReference>
<dbReference type="GO" id="GO:0020037">
    <property type="term" value="F:heme binding"/>
    <property type="evidence" value="ECO:0007669"/>
    <property type="project" value="InterPro"/>
</dbReference>
<evidence type="ECO:0000256" key="8">
    <source>
        <dbReference type="PIRSR" id="PIRSR602401-1"/>
    </source>
</evidence>
<evidence type="ECO:0000256" key="4">
    <source>
        <dbReference type="ARBA" id="ARBA00022723"/>
    </source>
</evidence>
<keyword evidence="11" id="KW-1185">Reference proteome</keyword>
<keyword evidence="4 8" id="KW-0479">Metal-binding</keyword>
<accession>A0AAN9AM90</accession>
<dbReference type="PROSITE" id="PS00086">
    <property type="entry name" value="CYTOCHROME_P450"/>
    <property type="match status" value="1"/>
</dbReference>
<protein>
    <recommendedName>
        <fullName evidence="12">Cytochrome P450</fullName>
    </recommendedName>
</protein>
<evidence type="ECO:0000256" key="1">
    <source>
        <dbReference type="ARBA" id="ARBA00001971"/>
    </source>
</evidence>
<evidence type="ECO:0000313" key="10">
    <source>
        <dbReference type="EMBL" id="KAK7089457.1"/>
    </source>
</evidence>
<dbReference type="PANTHER" id="PTHR24279:SF120">
    <property type="entry name" value="CYTOCHROME P450"/>
    <property type="match status" value="1"/>
</dbReference>
<evidence type="ECO:0000256" key="6">
    <source>
        <dbReference type="ARBA" id="ARBA00023004"/>
    </source>
</evidence>
<dbReference type="InterPro" id="IPR036396">
    <property type="entry name" value="Cyt_P450_sf"/>
</dbReference>
<comment type="similarity">
    <text evidence="2 9">Belongs to the cytochrome P450 family.</text>
</comment>
<gene>
    <name evidence="10" type="ORF">V1264_024377</name>
</gene>
<evidence type="ECO:0000256" key="3">
    <source>
        <dbReference type="ARBA" id="ARBA00022617"/>
    </source>
</evidence>
<dbReference type="Gene3D" id="1.10.630.10">
    <property type="entry name" value="Cytochrome P450"/>
    <property type="match status" value="1"/>
</dbReference>
<dbReference type="Pfam" id="PF00067">
    <property type="entry name" value="p450"/>
    <property type="match status" value="1"/>
</dbReference>
<dbReference type="Proteomes" id="UP001374579">
    <property type="component" value="Unassembled WGS sequence"/>
</dbReference>
<dbReference type="InterPro" id="IPR001128">
    <property type="entry name" value="Cyt_P450"/>
</dbReference>
<comment type="caution">
    <text evidence="10">The sequence shown here is derived from an EMBL/GenBank/DDBJ whole genome shotgun (WGS) entry which is preliminary data.</text>
</comment>
<keyword evidence="3 8" id="KW-0349">Heme</keyword>
<evidence type="ECO:0000256" key="2">
    <source>
        <dbReference type="ARBA" id="ARBA00010617"/>
    </source>
</evidence>
<feature type="binding site" description="axial binding residue" evidence="8">
    <location>
        <position position="480"/>
    </location>
    <ligand>
        <name>heme</name>
        <dbReference type="ChEBI" id="CHEBI:30413"/>
    </ligand>
    <ligandPart>
        <name>Fe</name>
        <dbReference type="ChEBI" id="CHEBI:18248"/>
    </ligandPart>
</feature>
<organism evidence="10 11">
    <name type="scientific">Littorina saxatilis</name>
    <dbReference type="NCBI Taxonomy" id="31220"/>
    <lineage>
        <taxon>Eukaryota</taxon>
        <taxon>Metazoa</taxon>
        <taxon>Spiralia</taxon>
        <taxon>Lophotrochozoa</taxon>
        <taxon>Mollusca</taxon>
        <taxon>Gastropoda</taxon>
        <taxon>Caenogastropoda</taxon>
        <taxon>Littorinimorpha</taxon>
        <taxon>Littorinoidea</taxon>
        <taxon>Littorinidae</taxon>
        <taxon>Littorina</taxon>
    </lineage>
</organism>
<dbReference type="GO" id="GO:0016705">
    <property type="term" value="F:oxidoreductase activity, acting on paired donors, with incorporation or reduction of molecular oxygen"/>
    <property type="evidence" value="ECO:0007669"/>
    <property type="project" value="InterPro"/>
</dbReference>
<keyword evidence="7 9" id="KW-0503">Monooxygenase</keyword>
<evidence type="ECO:0000256" key="7">
    <source>
        <dbReference type="ARBA" id="ARBA00023033"/>
    </source>
</evidence>
<evidence type="ECO:0000313" key="11">
    <source>
        <dbReference type="Proteomes" id="UP001374579"/>
    </source>
</evidence>
<evidence type="ECO:0000256" key="9">
    <source>
        <dbReference type="RuleBase" id="RU000461"/>
    </source>
</evidence>
<sequence>MRRISNRLLIGTTSQSGDPFGVITQRLTRTGSQVTSYPRTDDVTVSQENDVKPFDALPGPKGHRAIPFLGTMFMMKPFTPYTVDTLGQMLNNFHDKYGPIFRARMGRDWIVYVERLEDIQKCFRSDGACPRRPLIMLHKIYQTRTGRPHSLTTLEGEAWRKLRTPLNHRMNRPSSATYYLPAQNEVADDFVNILRDSSLTPEQLRESFFRFAAESVGVVCFNRRLGFLSQDLQSRAVSQKLLECFKTNLRCTGAAMMGKEFKYLFYEDAFYKTFKKATDHIMSYVTNYLNEALEEVKRRQREGTWDENEPNLVLSLLAEPSLGVPDVLAVLEPLMTAGSDSTASGLQMLLYNLSLHQDKQESLYRELQDHHLHQAEPLTPTLLAQLKYLAATVKESLRLSFPLPSGVARILPVDLVLGGYQIPKGTTVGISSQRTAISDKYFREPRQFLPERWLRNEEGQRERSISGFAHLPFGFGPRNCIGRRFAEQEMYLVIAKIIRSFQVSLPEEYKSGQLETEFRPFVTPKRPFPFVFKPRQ</sequence>
<dbReference type="CDD" id="cd11054">
    <property type="entry name" value="CYP24A1-like"/>
    <property type="match status" value="1"/>
</dbReference>
<proteinExistence type="inferred from homology"/>
<dbReference type="InterPro" id="IPR017972">
    <property type="entry name" value="Cyt_P450_CS"/>
</dbReference>
<dbReference type="SUPFAM" id="SSF48264">
    <property type="entry name" value="Cytochrome P450"/>
    <property type="match status" value="1"/>
</dbReference>
<dbReference type="GO" id="GO:0005506">
    <property type="term" value="F:iron ion binding"/>
    <property type="evidence" value="ECO:0007669"/>
    <property type="project" value="InterPro"/>
</dbReference>
<keyword evidence="6 8" id="KW-0408">Iron</keyword>
<dbReference type="PRINTS" id="PR00463">
    <property type="entry name" value="EP450I"/>
</dbReference>
<dbReference type="GO" id="GO:0004497">
    <property type="term" value="F:monooxygenase activity"/>
    <property type="evidence" value="ECO:0007669"/>
    <property type="project" value="UniProtKB-KW"/>
</dbReference>
<dbReference type="EMBL" id="JBAMIC010001566">
    <property type="protein sequence ID" value="KAK7089457.1"/>
    <property type="molecule type" value="Genomic_DNA"/>
</dbReference>
<comment type="cofactor">
    <cofactor evidence="1 8">
        <name>heme</name>
        <dbReference type="ChEBI" id="CHEBI:30413"/>
    </cofactor>
</comment>
<keyword evidence="5 9" id="KW-0560">Oxidoreductase</keyword>
<reference evidence="10 11" key="1">
    <citation type="submission" date="2024-02" db="EMBL/GenBank/DDBJ databases">
        <title>Chromosome-scale genome assembly of the rough periwinkle Littorina saxatilis.</title>
        <authorList>
            <person name="De Jode A."/>
            <person name="Faria R."/>
            <person name="Formenti G."/>
            <person name="Sims Y."/>
            <person name="Smith T.P."/>
            <person name="Tracey A."/>
            <person name="Wood J.M.D."/>
            <person name="Zagrodzka Z.B."/>
            <person name="Johannesson K."/>
            <person name="Butlin R.K."/>
            <person name="Leder E.H."/>
        </authorList>
    </citation>
    <scope>NUCLEOTIDE SEQUENCE [LARGE SCALE GENOMIC DNA]</scope>
    <source>
        <strain evidence="10">Snail1</strain>
        <tissue evidence="10">Muscle</tissue>
    </source>
</reference>
<dbReference type="AlphaFoldDB" id="A0AAN9AM90"/>
<name>A0AAN9AM90_9CAEN</name>
<dbReference type="PANTHER" id="PTHR24279">
    <property type="entry name" value="CYTOCHROME P450"/>
    <property type="match status" value="1"/>
</dbReference>
<dbReference type="InterPro" id="IPR050479">
    <property type="entry name" value="CYP11_CYP27_families"/>
</dbReference>
<evidence type="ECO:0008006" key="12">
    <source>
        <dbReference type="Google" id="ProtNLM"/>
    </source>
</evidence>
<dbReference type="PRINTS" id="PR00385">
    <property type="entry name" value="P450"/>
</dbReference>